<reference evidence="1" key="1">
    <citation type="submission" date="2024-12" db="EMBL/GenBank/DDBJ databases">
        <authorList>
            <person name="Wu N."/>
        </authorList>
    </citation>
    <scope>NUCLEOTIDE SEQUENCE</scope>
    <source>
        <strain evidence="1">P15</strain>
    </source>
</reference>
<protein>
    <submittedName>
        <fullName evidence="1">VanW family protein</fullName>
    </submittedName>
</protein>
<organism evidence="1 2">
    <name type="scientific">Paenibacillus mesotrionivorans</name>
    <dbReference type="NCBI Taxonomy" id="3160968"/>
    <lineage>
        <taxon>Bacteria</taxon>
        <taxon>Bacillati</taxon>
        <taxon>Bacillota</taxon>
        <taxon>Bacilli</taxon>
        <taxon>Bacillales</taxon>
        <taxon>Paenibacillaceae</taxon>
        <taxon>Paenibacillus</taxon>
    </lineage>
</organism>
<evidence type="ECO:0000313" key="2">
    <source>
        <dbReference type="Proteomes" id="UP001631969"/>
    </source>
</evidence>
<evidence type="ECO:0000313" key="1">
    <source>
        <dbReference type="EMBL" id="MFM9330640.1"/>
    </source>
</evidence>
<keyword evidence="2" id="KW-1185">Reference proteome</keyword>
<dbReference type="EMBL" id="JBJURJ010000014">
    <property type="protein sequence ID" value="MFM9330640.1"/>
    <property type="molecule type" value="Genomic_DNA"/>
</dbReference>
<proteinExistence type="predicted"/>
<gene>
    <name evidence="1" type="ORF">ACI1P1_20320</name>
</gene>
<accession>A0ACC7P2X5</accession>
<comment type="caution">
    <text evidence="1">The sequence shown here is derived from an EMBL/GenBank/DDBJ whole genome shotgun (WGS) entry which is preliminary data.</text>
</comment>
<name>A0ACC7P2X5_9BACL</name>
<dbReference type="Proteomes" id="UP001631969">
    <property type="component" value="Unassembled WGS sequence"/>
</dbReference>
<sequence length="487" mass="53031">MLADKHKRAAAAAGVLVLLAAGGLWGIRAYGLDDQMPHGLAFGGIPVGKLPLTRAEQLLEAHLAQTAGWRLRFASEVPGAEQASAFGSTGLRWDASAPRQALAELKGGSPFRRAWAKWQLRNRDLPVGILYDEGAYAGFVKQTWAELHAKQPTPAKRLITGQDRVEIIPDIPVYRVDEKKLLDSLLATDWLSMWRGLAPEQEAAKADPVVIPVPLAEIHAQVTYDSLTGQGIERKISEFATTILPGGEGRLHNIVSAAKTIQDRVLAPGDIFDYAPVIEETKNRFGFREAPVIYNGKLVPGVGGGICQVSSTLYNAVLRAGLEIVERRNHTLPVSYVPLGQDATFSEGYINFRFRNNTGAYLLIRTVTESKKLTVKLFGTLPQSQSFDIESVTVEELEAPVKTVINPTLRIGQREVLQKGKPGYVVETYRTKRENGTILSRELISRDRYQPQPALVAVGGKAGEGTGSGGEGKEGVLEDGVEGPRFR</sequence>